<keyword evidence="5" id="KW-1185">Reference proteome</keyword>
<reference evidence="5" key="1">
    <citation type="submission" date="2011-07" db="EMBL/GenBank/DDBJ databases">
        <title>Complete genome sequence of Acetobacterium woodii.</title>
        <authorList>
            <person name="Poehlein A."/>
            <person name="Schmidt S."/>
            <person name="Kaster A.-K."/>
            <person name="Goenrich M."/>
            <person name="Vollmers J."/>
            <person name="Thuermer A."/>
            <person name="Gottschalk G."/>
            <person name="Thauer R.K."/>
            <person name="Daniel R."/>
            <person name="Mueller V."/>
        </authorList>
    </citation>
    <scope>NUCLEOTIDE SEQUENCE [LARGE SCALE GENOMIC DNA]</scope>
    <source>
        <strain evidence="5">ATCC 29683 / DSM 1030 / JCM 2381 / KCTC 1655 / WB1</strain>
    </source>
</reference>
<dbReference type="OrthoDB" id="9812993at2"/>
<name>H6LK46_ACEWD</name>
<evidence type="ECO:0000313" key="5">
    <source>
        <dbReference type="Proteomes" id="UP000007177"/>
    </source>
</evidence>
<organism evidence="4 5">
    <name type="scientific">Acetobacterium woodii (strain ATCC 29683 / DSM 1030 / JCM 2381 / KCTC 1655 / WB1)</name>
    <dbReference type="NCBI Taxonomy" id="931626"/>
    <lineage>
        <taxon>Bacteria</taxon>
        <taxon>Bacillati</taxon>
        <taxon>Bacillota</taxon>
        <taxon>Clostridia</taxon>
        <taxon>Eubacteriales</taxon>
        <taxon>Eubacteriaceae</taxon>
        <taxon>Acetobacterium</taxon>
    </lineage>
</organism>
<evidence type="ECO:0000256" key="1">
    <source>
        <dbReference type="ARBA" id="ARBA00023125"/>
    </source>
</evidence>
<dbReference type="PANTHER" id="PTHR43479">
    <property type="entry name" value="ACREF/ENVCD OPERON REPRESSOR-RELATED"/>
    <property type="match status" value="1"/>
</dbReference>
<sequence>MGGSTLDSKTKILNAALDLFIKEGFHGTSTSKIAKEAGISNGTLFYHFKTKEDLISKLYKKLKDDYRNYLLAHMVPCKTFKNRIKQLWFDCVQWNLDNSNCITFYAMFSNSPYIDNLSKKEASRNFDFMLDLFQEAINNEILLDVNVHLIMGFFVASVQATAKFVKDHPGHREEQLEQAFKMCWRSIANI</sequence>
<proteinExistence type="predicted"/>
<keyword evidence="1 2" id="KW-0238">DNA-binding</keyword>
<dbReference type="Pfam" id="PF00440">
    <property type="entry name" value="TetR_N"/>
    <property type="match status" value="1"/>
</dbReference>
<evidence type="ECO:0000259" key="3">
    <source>
        <dbReference type="PROSITE" id="PS50977"/>
    </source>
</evidence>
<feature type="DNA-binding region" description="H-T-H motif" evidence="2">
    <location>
        <begin position="29"/>
        <end position="48"/>
    </location>
</feature>
<evidence type="ECO:0000313" key="4">
    <source>
        <dbReference type="EMBL" id="AFA49966.1"/>
    </source>
</evidence>
<dbReference type="EMBL" id="CP002987">
    <property type="protein sequence ID" value="AFA49966.1"/>
    <property type="molecule type" value="Genomic_DNA"/>
</dbReference>
<dbReference type="GO" id="GO:0003677">
    <property type="term" value="F:DNA binding"/>
    <property type="evidence" value="ECO:0007669"/>
    <property type="project" value="UniProtKB-UniRule"/>
</dbReference>
<dbReference type="Gene3D" id="1.10.357.10">
    <property type="entry name" value="Tetracycline Repressor, domain 2"/>
    <property type="match status" value="1"/>
</dbReference>
<dbReference type="KEGG" id="awo:Awo_c32380"/>
<dbReference type="InterPro" id="IPR009057">
    <property type="entry name" value="Homeodomain-like_sf"/>
</dbReference>
<dbReference type="InterPro" id="IPR023772">
    <property type="entry name" value="DNA-bd_HTH_TetR-type_CS"/>
</dbReference>
<dbReference type="SUPFAM" id="SSF46689">
    <property type="entry name" value="Homeodomain-like"/>
    <property type="match status" value="1"/>
</dbReference>
<accession>H6LK46</accession>
<dbReference type="AlphaFoldDB" id="H6LK46"/>
<dbReference type="InterPro" id="IPR050624">
    <property type="entry name" value="HTH-type_Tx_Regulator"/>
</dbReference>
<evidence type="ECO:0000256" key="2">
    <source>
        <dbReference type="PROSITE-ProRule" id="PRU00335"/>
    </source>
</evidence>
<dbReference type="PROSITE" id="PS50977">
    <property type="entry name" value="HTH_TETR_2"/>
    <property type="match status" value="1"/>
</dbReference>
<dbReference type="PROSITE" id="PS01081">
    <property type="entry name" value="HTH_TETR_1"/>
    <property type="match status" value="1"/>
</dbReference>
<dbReference type="HOGENOM" id="CLU_069356_12_9_9"/>
<dbReference type="Proteomes" id="UP000007177">
    <property type="component" value="Chromosome"/>
</dbReference>
<dbReference type="InterPro" id="IPR001647">
    <property type="entry name" value="HTH_TetR"/>
</dbReference>
<protein>
    <submittedName>
        <fullName evidence="4">Transcriptional regulator TetR family</fullName>
    </submittedName>
</protein>
<dbReference type="PRINTS" id="PR00455">
    <property type="entry name" value="HTHTETR"/>
</dbReference>
<dbReference type="PANTHER" id="PTHR43479:SF11">
    <property type="entry name" value="ACREF_ENVCD OPERON REPRESSOR-RELATED"/>
    <property type="match status" value="1"/>
</dbReference>
<gene>
    <name evidence="4" type="ordered locus">Awo_c32380</name>
</gene>
<feature type="domain" description="HTH tetR-type" evidence="3">
    <location>
        <begin position="6"/>
        <end position="66"/>
    </location>
</feature>
<dbReference type="STRING" id="931626.Awo_c32380"/>
<dbReference type="eggNOG" id="COG1309">
    <property type="taxonomic scope" value="Bacteria"/>
</dbReference>
<reference evidence="4 5" key="2">
    <citation type="journal article" date="2012" name="PLoS ONE">
        <title>An ancient pathway combining carbon dioxide fixation with the generation and utilization of a sodium ion gradient for ATP synthesis.</title>
        <authorList>
            <person name="Poehlein A."/>
            <person name="Schmidt S."/>
            <person name="Kaster A.K."/>
            <person name="Goenrich M."/>
            <person name="Vollmers J."/>
            <person name="Thurmer A."/>
            <person name="Bertsch J."/>
            <person name="Schuchmann K."/>
            <person name="Voigt B."/>
            <person name="Hecker M."/>
            <person name="Daniel R."/>
            <person name="Thauer R.K."/>
            <person name="Gottschalk G."/>
            <person name="Muller V."/>
        </authorList>
    </citation>
    <scope>NUCLEOTIDE SEQUENCE [LARGE SCALE GENOMIC DNA]</scope>
    <source>
        <strain evidence="5">ATCC 29683 / DSM 1030 / JCM 2381 / KCTC 1655 / WB1</strain>
    </source>
</reference>